<sequence>FLYIYINNFILFSIEFKQYLVYLEKFFSKYKEIYIILSSNKLFLAFLSIKILG</sequence>
<gene>
    <name evidence="1" type="ORF">BP01DRAFT_308960</name>
</gene>
<feature type="non-terminal residue" evidence="1">
    <location>
        <position position="1"/>
    </location>
</feature>
<keyword evidence="2" id="KW-1185">Reference proteome</keyword>
<evidence type="ECO:0000313" key="1">
    <source>
        <dbReference type="EMBL" id="PYH40152.1"/>
    </source>
</evidence>
<dbReference type="RefSeq" id="XP_025426134.1">
    <property type="nucleotide sequence ID" value="XM_025572361.1"/>
</dbReference>
<dbReference type="Proteomes" id="UP000248349">
    <property type="component" value="Unassembled WGS sequence"/>
</dbReference>
<dbReference type="GeneID" id="37073589"/>
<protein>
    <submittedName>
        <fullName evidence="1">Uncharacterized protein</fullName>
    </submittedName>
</protein>
<dbReference type="EMBL" id="KZ821298">
    <property type="protein sequence ID" value="PYH40152.1"/>
    <property type="molecule type" value="Genomic_DNA"/>
</dbReference>
<name>A0A318ZXG4_9EURO</name>
<evidence type="ECO:0000313" key="2">
    <source>
        <dbReference type="Proteomes" id="UP000248349"/>
    </source>
</evidence>
<dbReference type="AlphaFoldDB" id="A0A318ZXG4"/>
<proteinExistence type="predicted"/>
<accession>A0A318ZXG4</accession>
<organism evidence="1 2">
    <name type="scientific">Aspergillus saccharolyticus JOP 1030-1</name>
    <dbReference type="NCBI Taxonomy" id="1450539"/>
    <lineage>
        <taxon>Eukaryota</taxon>
        <taxon>Fungi</taxon>
        <taxon>Dikarya</taxon>
        <taxon>Ascomycota</taxon>
        <taxon>Pezizomycotina</taxon>
        <taxon>Eurotiomycetes</taxon>
        <taxon>Eurotiomycetidae</taxon>
        <taxon>Eurotiales</taxon>
        <taxon>Aspergillaceae</taxon>
        <taxon>Aspergillus</taxon>
        <taxon>Aspergillus subgen. Circumdati</taxon>
    </lineage>
</organism>
<reference evidence="1 2" key="1">
    <citation type="submission" date="2016-12" db="EMBL/GenBank/DDBJ databases">
        <title>The genomes of Aspergillus section Nigri reveals drivers in fungal speciation.</title>
        <authorList>
            <consortium name="DOE Joint Genome Institute"/>
            <person name="Vesth T.C."/>
            <person name="Nybo J."/>
            <person name="Theobald S."/>
            <person name="Brandl J."/>
            <person name="Frisvad J.C."/>
            <person name="Nielsen K.F."/>
            <person name="Lyhne E.K."/>
            <person name="Kogle M.E."/>
            <person name="Kuo A."/>
            <person name="Riley R."/>
            <person name="Clum A."/>
            <person name="Nolan M."/>
            <person name="Lipzen A."/>
            <person name="Salamov A."/>
            <person name="Henrissat B."/>
            <person name="Wiebenga A."/>
            <person name="De Vries R.P."/>
            <person name="Grigoriev I.V."/>
            <person name="Mortensen U.H."/>
            <person name="Andersen M.R."/>
            <person name="Baker S.E."/>
        </authorList>
    </citation>
    <scope>NUCLEOTIDE SEQUENCE [LARGE SCALE GENOMIC DNA]</scope>
    <source>
        <strain evidence="1 2">JOP 1030-1</strain>
    </source>
</reference>